<dbReference type="GeneID" id="97326692"/>
<comment type="subunit">
    <text evidence="13">F-type ATPases have 2 components, F(1) - the catalytic core - and F(0) - the membrane proton channel. F(1) has five subunits: alpha(3), beta(3), gamma(1), delta(1), epsilon(1). F(0) has three main subunits: a(1), b(2) and c(10-14). The alpha and beta chains form an alternating ring which encloses part of the gamma chain. F(1) is attached to F(0) by a central stalk formed by the gamma and epsilon chains, while a peripheral stalk is formed by the delta and b chains.</text>
</comment>
<reference evidence="17" key="1">
    <citation type="submission" date="2023-07" db="EMBL/GenBank/DDBJ databases">
        <title>Genome-based characterization of strain KMM 296 and proposal for reclassification of Cobetia litoralis and Cobetia pacifica, and emended description of the species Cobetia amphilecti and Cobetia marina.</title>
        <authorList>
            <person name="Balabanova L."/>
            <person name="Nedashkovskaya O."/>
        </authorList>
    </citation>
    <scope>NUCLEOTIDE SEQUENCE [LARGE SCALE GENOMIC DNA]</scope>
    <source>
        <strain evidence="17">NRIC 0815</strain>
    </source>
</reference>
<evidence type="ECO:0000256" key="14">
    <source>
        <dbReference type="RuleBase" id="RU003848"/>
    </source>
</evidence>
<dbReference type="RefSeq" id="WP_153635978.1">
    <property type="nucleotide sequence ID" value="NZ_CP136695.1"/>
</dbReference>
<keyword evidence="2 13" id="KW-0813">Transport</keyword>
<dbReference type="PANTHER" id="PTHR33445">
    <property type="entry name" value="ATP SYNTHASE SUBUNIT B', CHLOROPLASTIC"/>
    <property type="match status" value="1"/>
</dbReference>
<protein>
    <recommendedName>
        <fullName evidence="13">ATP synthase subunit b</fullName>
    </recommendedName>
    <alternativeName>
        <fullName evidence="13">ATP synthase F(0) sector subunit b</fullName>
    </alternativeName>
    <alternativeName>
        <fullName evidence="13">ATPase subunit I</fullName>
    </alternativeName>
    <alternativeName>
        <fullName evidence="13">F-type ATPase subunit b</fullName>
        <shortName evidence="13">F-ATPase subunit b</shortName>
    </alternativeName>
</protein>
<keyword evidence="8 13" id="KW-0472">Membrane</keyword>
<dbReference type="InterPro" id="IPR002146">
    <property type="entry name" value="ATP_synth_b/b'su_bac/chlpt"/>
</dbReference>
<dbReference type="PANTHER" id="PTHR33445:SF2">
    <property type="entry name" value="ATP SYNTHASE SUBUNIT B', CHLOROPLASTIC"/>
    <property type="match status" value="1"/>
</dbReference>
<comment type="function">
    <text evidence="11">Component of the F(0) channel, it forms part of the peripheral stalk, linking F(1) to F(0). The b'-subunit is a diverged and duplicated form of b found in plants and photosynthetic bacteria.</text>
</comment>
<keyword evidence="7 13" id="KW-0406">Ion transport</keyword>
<comment type="similarity">
    <text evidence="1 13 14">Belongs to the ATPase B chain family.</text>
</comment>
<comment type="caution">
    <text evidence="16">The sequence shown here is derived from an EMBL/GenBank/DDBJ whole genome shotgun (WGS) entry which is preliminary data.</text>
</comment>
<keyword evidence="4 13" id="KW-0812">Transmembrane</keyword>
<evidence type="ECO:0000256" key="15">
    <source>
        <dbReference type="SAM" id="Coils"/>
    </source>
</evidence>
<gene>
    <name evidence="13" type="primary">atpF</name>
    <name evidence="16" type="ORF">QLT01_11625</name>
</gene>
<feature type="transmembrane region" description="Helical" evidence="13">
    <location>
        <begin position="6"/>
        <end position="27"/>
    </location>
</feature>
<evidence type="ECO:0000256" key="1">
    <source>
        <dbReference type="ARBA" id="ARBA00005513"/>
    </source>
</evidence>
<keyword evidence="13" id="KW-1003">Cell membrane</keyword>
<evidence type="ECO:0000313" key="16">
    <source>
        <dbReference type="EMBL" id="MDI5885002.1"/>
    </source>
</evidence>
<name>A0ABT6UTZ0_9GAMM</name>
<evidence type="ECO:0000256" key="2">
    <source>
        <dbReference type="ARBA" id="ARBA00022448"/>
    </source>
</evidence>
<evidence type="ECO:0000256" key="12">
    <source>
        <dbReference type="ARBA" id="ARBA00037847"/>
    </source>
</evidence>
<dbReference type="EMBL" id="JASCSA010000008">
    <property type="protein sequence ID" value="MDI5885002.1"/>
    <property type="molecule type" value="Genomic_DNA"/>
</dbReference>
<dbReference type="Pfam" id="PF00430">
    <property type="entry name" value="ATP-synt_B"/>
    <property type="match status" value="1"/>
</dbReference>
<evidence type="ECO:0000256" key="11">
    <source>
        <dbReference type="ARBA" id="ARBA00025614"/>
    </source>
</evidence>
<evidence type="ECO:0000256" key="5">
    <source>
        <dbReference type="ARBA" id="ARBA00022781"/>
    </source>
</evidence>
<sequence length="245" mass="27350">MTIDWWGIGLQALNVLILTWLLSRVLWRPIVNAIEQRRAAIQAELETASATQTRAEALLAEVEQTRAQLMAECGSIREARLSEAAASADALLSSAHQQVERLQQQAQSQITQQRHQARQQDVRDATTLAVDIATRLLKQLNGQSLDEAFRTRLLDSLASMSATQREALVTTQEPIHVVSVATLPLHEQHALRDAIADTLGQQARIAFECDPEMIAGLELRSAHFVLHNSWRADLRSVDREMQDVI</sequence>
<evidence type="ECO:0000256" key="4">
    <source>
        <dbReference type="ARBA" id="ARBA00022692"/>
    </source>
</evidence>
<dbReference type="Proteomes" id="UP001229025">
    <property type="component" value="Unassembled WGS sequence"/>
</dbReference>
<evidence type="ECO:0000256" key="3">
    <source>
        <dbReference type="ARBA" id="ARBA00022547"/>
    </source>
</evidence>
<keyword evidence="3 13" id="KW-0138">CF(0)</keyword>
<evidence type="ECO:0000256" key="9">
    <source>
        <dbReference type="ARBA" id="ARBA00023310"/>
    </source>
</evidence>
<accession>A0ABT6UTZ0</accession>
<evidence type="ECO:0000256" key="7">
    <source>
        <dbReference type="ARBA" id="ARBA00023065"/>
    </source>
</evidence>
<feature type="coiled-coil region" evidence="15">
    <location>
        <begin position="31"/>
        <end position="112"/>
    </location>
</feature>
<dbReference type="Pfam" id="PF00213">
    <property type="entry name" value="OSCP"/>
    <property type="match status" value="1"/>
</dbReference>
<keyword evidence="9 13" id="KW-0066">ATP synthesis</keyword>
<comment type="function">
    <text evidence="10 13">F(1)F(0) ATP synthase produces ATP from ADP in the presence of a proton or sodium gradient. F-type ATPases consist of two structural domains, F(1) containing the extramembraneous catalytic core and F(0) containing the membrane proton channel, linked together by a central stalk and a peripheral stalk. During catalysis, ATP synthesis in the catalytic domain of F(1) is coupled via a rotary mechanism of the central stalk subunits to proton translocation.</text>
</comment>
<dbReference type="InterPro" id="IPR050059">
    <property type="entry name" value="ATP_synthase_B_chain"/>
</dbReference>
<evidence type="ECO:0000256" key="13">
    <source>
        <dbReference type="HAMAP-Rule" id="MF_01398"/>
    </source>
</evidence>
<dbReference type="HAMAP" id="MF_01398">
    <property type="entry name" value="ATP_synth_b_bprime"/>
    <property type="match status" value="1"/>
</dbReference>
<dbReference type="CDD" id="cd06503">
    <property type="entry name" value="ATP-synt_Fo_b"/>
    <property type="match status" value="1"/>
</dbReference>
<evidence type="ECO:0000313" key="17">
    <source>
        <dbReference type="Proteomes" id="UP001229025"/>
    </source>
</evidence>
<keyword evidence="6 13" id="KW-1133">Transmembrane helix</keyword>
<keyword evidence="17" id="KW-1185">Reference proteome</keyword>
<comment type="subcellular location">
    <subcellularLocation>
        <location evidence="13">Cell membrane</location>
        <topology evidence="13">Single-pass membrane protein</topology>
    </subcellularLocation>
    <subcellularLocation>
        <location evidence="12">Endomembrane system</location>
        <topology evidence="12">Single-pass membrane protein</topology>
    </subcellularLocation>
</comment>
<proteinExistence type="inferred from homology"/>
<keyword evidence="5 13" id="KW-0375">Hydrogen ion transport</keyword>
<dbReference type="InterPro" id="IPR000711">
    <property type="entry name" value="ATPase_OSCP/dsu"/>
</dbReference>
<keyword evidence="15" id="KW-0175">Coiled coil</keyword>
<evidence type="ECO:0000256" key="10">
    <source>
        <dbReference type="ARBA" id="ARBA00025198"/>
    </source>
</evidence>
<evidence type="ECO:0000256" key="8">
    <source>
        <dbReference type="ARBA" id="ARBA00023136"/>
    </source>
</evidence>
<organism evidence="16 17">
    <name type="scientific">Cobetia amphilecti</name>
    <dbReference type="NCBI Taxonomy" id="1055104"/>
    <lineage>
        <taxon>Bacteria</taxon>
        <taxon>Pseudomonadati</taxon>
        <taxon>Pseudomonadota</taxon>
        <taxon>Gammaproteobacteria</taxon>
        <taxon>Oceanospirillales</taxon>
        <taxon>Halomonadaceae</taxon>
        <taxon>Cobetia</taxon>
    </lineage>
</organism>
<evidence type="ECO:0000256" key="6">
    <source>
        <dbReference type="ARBA" id="ARBA00022989"/>
    </source>
</evidence>